<dbReference type="PANTHER" id="PTHR43004:SF16">
    <property type="entry name" value="PHENOL 2-MONOOXYGENASE FSQG"/>
    <property type="match status" value="1"/>
</dbReference>
<evidence type="ECO:0000256" key="1">
    <source>
        <dbReference type="ARBA" id="ARBA00007801"/>
    </source>
</evidence>
<protein>
    <submittedName>
        <fullName evidence="7">FAD-binding domain, phenol hydroxylase dimerization domain, Thioredoxin-like superfamily</fullName>
    </submittedName>
</protein>
<dbReference type="Pfam" id="PF01494">
    <property type="entry name" value="FAD_binding_3"/>
    <property type="match status" value="1"/>
</dbReference>
<feature type="domain" description="FAD-binding" evidence="5">
    <location>
        <begin position="9"/>
        <end position="362"/>
    </location>
</feature>
<keyword evidence="8" id="KW-1185">Reference proteome</keyword>
<evidence type="ECO:0000256" key="2">
    <source>
        <dbReference type="ARBA" id="ARBA00022630"/>
    </source>
</evidence>
<feature type="domain" description="Phenol hydroxylase-like C-terminal dimerisation" evidence="6">
    <location>
        <begin position="416"/>
        <end position="587"/>
    </location>
</feature>
<dbReference type="InterPro" id="IPR012941">
    <property type="entry name" value="Phe_hydrox_C_dim_dom"/>
</dbReference>
<dbReference type="Gene3D" id="3.30.9.10">
    <property type="entry name" value="D-Amino Acid Oxidase, subunit A, domain 2"/>
    <property type="match status" value="1"/>
</dbReference>
<organism evidence="7 8">
    <name type="scientific">Septoria linicola</name>
    <dbReference type="NCBI Taxonomy" id="215465"/>
    <lineage>
        <taxon>Eukaryota</taxon>
        <taxon>Fungi</taxon>
        <taxon>Dikarya</taxon>
        <taxon>Ascomycota</taxon>
        <taxon>Pezizomycotina</taxon>
        <taxon>Dothideomycetes</taxon>
        <taxon>Dothideomycetidae</taxon>
        <taxon>Mycosphaerellales</taxon>
        <taxon>Mycosphaerellaceae</taxon>
        <taxon>Septoria</taxon>
    </lineage>
</organism>
<keyword evidence="4" id="KW-0560">Oxidoreductase</keyword>
<reference evidence="7" key="1">
    <citation type="submission" date="2022-06" db="EMBL/GenBank/DDBJ databases">
        <title>Complete genome sequences of two strains of the flax pathogen Septoria linicola.</title>
        <authorList>
            <person name="Lapalu N."/>
            <person name="Simon A."/>
            <person name="Demenou B."/>
            <person name="Paumier D."/>
            <person name="Guillot M.-P."/>
            <person name="Gout L."/>
            <person name="Valade R."/>
        </authorList>
    </citation>
    <scope>NUCLEOTIDE SEQUENCE</scope>
    <source>
        <strain evidence="7">SE15195</strain>
    </source>
</reference>
<dbReference type="EMBL" id="CP099424">
    <property type="protein sequence ID" value="USW55020.1"/>
    <property type="molecule type" value="Genomic_DNA"/>
</dbReference>
<dbReference type="CDD" id="cd02979">
    <property type="entry name" value="PHOX_C"/>
    <property type="match status" value="1"/>
</dbReference>
<dbReference type="InterPro" id="IPR002938">
    <property type="entry name" value="FAD-bd"/>
</dbReference>
<evidence type="ECO:0000313" key="8">
    <source>
        <dbReference type="Proteomes" id="UP001056384"/>
    </source>
</evidence>
<evidence type="ECO:0000259" key="6">
    <source>
        <dbReference type="Pfam" id="PF07976"/>
    </source>
</evidence>
<dbReference type="PANTHER" id="PTHR43004">
    <property type="entry name" value="TRK SYSTEM POTASSIUM UPTAKE PROTEIN"/>
    <property type="match status" value="1"/>
</dbReference>
<keyword evidence="3" id="KW-0274">FAD</keyword>
<dbReference type="SUPFAM" id="SSF51905">
    <property type="entry name" value="FAD/NAD(P)-binding domain"/>
    <property type="match status" value="1"/>
</dbReference>
<dbReference type="SUPFAM" id="SSF52833">
    <property type="entry name" value="Thioredoxin-like"/>
    <property type="match status" value="1"/>
</dbReference>
<dbReference type="GO" id="GO:0071949">
    <property type="term" value="F:FAD binding"/>
    <property type="evidence" value="ECO:0007669"/>
    <property type="project" value="InterPro"/>
</dbReference>
<name>A0A9Q9ELE6_9PEZI</name>
<dbReference type="Pfam" id="PF07976">
    <property type="entry name" value="Phe_hydrox_dim"/>
    <property type="match status" value="1"/>
</dbReference>
<accession>A0A9Q9ELE6</accession>
<evidence type="ECO:0000256" key="4">
    <source>
        <dbReference type="ARBA" id="ARBA00023002"/>
    </source>
</evidence>
<dbReference type="InterPro" id="IPR036249">
    <property type="entry name" value="Thioredoxin-like_sf"/>
</dbReference>
<dbReference type="InterPro" id="IPR038220">
    <property type="entry name" value="PHOX_C_sf"/>
</dbReference>
<evidence type="ECO:0000256" key="3">
    <source>
        <dbReference type="ARBA" id="ARBA00022827"/>
    </source>
</evidence>
<dbReference type="PRINTS" id="PR00420">
    <property type="entry name" value="RNGMNOXGNASE"/>
</dbReference>
<dbReference type="Proteomes" id="UP001056384">
    <property type="component" value="Chromosome 7"/>
</dbReference>
<keyword evidence="2" id="KW-0285">Flavoprotein</keyword>
<dbReference type="GO" id="GO:0016709">
    <property type="term" value="F:oxidoreductase activity, acting on paired donors, with incorporation or reduction of molecular oxygen, NAD(P)H as one donor, and incorporation of one atom of oxygen"/>
    <property type="evidence" value="ECO:0007669"/>
    <property type="project" value="UniProtKB-ARBA"/>
</dbReference>
<evidence type="ECO:0000259" key="5">
    <source>
        <dbReference type="Pfam" id="PF01494"/>
    </source>
</evidence>
<sequence>MTTQYGTHYDVLIIGSGPAGLMCAVWLACRGIKICILENKPARLERGQADGFEPRTLEVLDSFGLLDTWIRWANRTVDLAVWIANQQKELQRIIRRSNAASGTSRFVDTTMDQAVLERAMEDHLMREYGVSVSSGTESVALDVDTNRPYPVAVKVGESGTARTLHAKYLVGADGAHSWTRKQTEIVMEGSRSSQCWGVADINPLTNFPDIRSRCIVHDRQHGTLMFIPREAGMVRIYVQLGDLAHNNPDYRSEDAASYVLYATQQILSPYRFEFGNCYRSSFYNIQQQLATHFTAFGGRVFLVGDAIHTHSPKAGMGLNVSLQDSYNLGWKLAAVINGEAKPSLLETYESDRRPVAEFLIDFDRNFQQFFHAPLSGKTVDEYRNSIVEATTTEHAELSGISVCYSEPRTRDDSVFVQNDLATGILPGRRIPHGVVTCDVDGQEVDVHQLLQSNGKWRMIVFPGDLQDPAAMQRYAKLADDLSRADSPLNIFAPMASTGAKALEVLTIHSTPRYNVELRELPEVYHPWHAGFGWDYNKVYTDHAMDNASPDAGYLYEKYGVHDHGCVLLLRPDQHVSMIMDIEHASSLCARNLSNWLRLRDGNGFSGDNSIKEGQTVEERPML</sequence>
<dbReference type="Gene3D" id="3.40.30.20">
    <property type="match status" value="1"/>
</dbReference>
<dbReference type="SUPFAM" id="SSF54373">
    <property type="entry name" value="FAD-linked reductases, C-terminal domain"/>
    <property type="match status" value="1"/>
</dbReference>
<dbReference type="Gene3D" id="3.50.50.60">
    <property type="entry name" value="FAD/NAD(P)-binding domain"/>
    <property type="match status" value="1"/>
</dbReference>
<dbReference type="AlphaFoldDB" id="A0A9Q9ELE6"/>
<gene>
    <name evidence="7" type="ORF">Slin15195_G083390</name>
</gene>
<dbReference type="InterPro" id="IPR036188">
    <property type="entry name" value="FAD/NAD-bd_sf"/>
</dbReference>
<evidence type="ECO:0000313" key="7">
    <source>
        <dbReference type="EMBL" id="USW55020.1"/>
    </source>
</evidence>
<proteinExistence type="inferred from homology"/>
<comment type="similarity">
    <text evidence="1">Belongs to the PheA/TfdB FAD monooxygenase family.</text>
</comment>
<dbReference type="InterPro" id="IPR050641">
    <property type="entry name" value="RIFMO-like"/>
</dbReference>